<dbReference type="OrthoDB" id="6186431at2759"/>
<keyword evidence="1" id="KW-0175">Coiled coil</keyword>
<reference evidence="3 4" key="1">
    <citation type="submission" date="2020-06" db="EMBL/GenBank/DDBJ databases">
        <authorList>
            <person name="Li R."/>
            <person name="Bekaert M."/>
        </authorList>
    </citation>
    <scope>NUCLEOTIDE SEQUENCE [LARGE SCALE GENOMIC DNA]</scope>
    <source>
        <strain evidence="4">wild</strain>
    </source>
</reference>
<accession>A0A6J8EME0</accession>
<name>A0A6J8EME0_MYTCO</name>
<dbReference type="Proteomes" id="UP000507470">
    <property type="component" value="Unassembled WGS sequence"/>
</dbReference>
<evidence type="ECO:0000313" key="3">
    <source>
        <dbReference type="EMBL" id="CAC5421527.1"/>
    </source>
</evidence>
<protein>
    <submittedName>
        <fullName evidence="3">Uncharacterized protein</fullName>
    </submittedName>
</protein>
<dbReference type="AlphaFoldDB" id="A0A6J8EME0"/>
<feature type="coiled-coil region" evidence="1">
    <location>
        <begin position="102"/>
        <end position="129"/>
    </location>
</feature>
<proteinExistence type="predicted"/>
<evidence type="ECO:0000256" key="2">
    <source>
        <dbReference type="SAM" id="MobiDB-lite"/>
    </source>
</evidence>
<evidence type="ECO:0000313" key="4">
    <source>
        <dbReference type="Proteomes" id="UP000507470"/>
    </source>
</evidence>
<feature type="region of interest" description="Disordered" evidence="2">
    <location>
        <begin position="139"/>
        <end position="185"/>
    </location>
</feature>
<sequence length="217" mass="25085">MSNWDLEIEAEASAGDKMDETVIAKPDESLQLEDLKKKEKAKAKSAFTKTRHSLLQILEEDFPDREEIKVFQEKLINAEEKAMDIMGNIYDEYKLKNDILNVKKTTKETEKMEEEFTDAENECRDYLIESKVGSSVSSSVSRISKRANVNSGNKVESRPINKEKEVKPEFEQTTKEENNDKQLNETKFSSELGQDMWKQLKRVSIPVFTGNERNYQS</sequence>
<dbReference type="EMBL" id="CACVKT020009356">
    <property type="protein sequence ID" value="CAC5421527.1"/>
    <property type="molecule type" value="Genomic_DNA"/>
</dbReference>
<gene>
    <name evidence="3" type="ORF">MCOR_53642</name>
</gene>
<feature type="compositionally biased region" description="Basic and acidic residues" evidence="2">
    <location>
        <begin position="155"/>
        <end position="184"/>
    </location>
</feature>
<evidence type="ECO:0000256" key="1">
    <source>
        <dbReference type="SAM" id="Coils"/>
    </source>
</evidence>
<keyword evidence="4" id="KW-1185">Reference proteome</keyword>
<organism evidence="3 4">
    <name type="scientific">Mytilus coruscus</name>
    <name type="common">Sea mussel</name>
    <dbReference type="NCBI Taxonomy" id="42192"/>
    <lineage>
        <taxon>Eukaryota</taxon>
        <taxon>Metazoa</taxon>
        <taxon>Spiralia</taxon>
        <taxon>Lophotrochozoa</taxon>
        <taxon>Mollusca</taxon>
        <taxon>Bivalvia</taxon>
        <taxon>Autobranchia</taxon>
        <taxon>Pteriomorphia</taxon>
        <taxon>Mytilida</taxon>
        <taxon>Mytiloidea</taxon>
        <taxon>Mytilidae</taxon>
        <taxon>Mytilinae</taxon>
        <taxon>Mytilus</taxon>
    </lineage>
</organism>